<evidence type="ECO:0000256" key="4">
    <source>
        <dbReference type="ARBA" id="ARBA00023163"/>
    </source>
</evidence>
<evidence type="ECO:0000256" key="2">
    <source>
        <dbReference type="ARBA" id="ARBA00023015"/>
    </source>
</evidence>
<name>A0A917KSM7_9PROT</name>
<dbReference type="EMBL" id="BMKW01000010">
    <property type="protein sequence ID" value="GGJ28099.1"/>
    <property type="molecule type" value="Genomic_DNA"/>
</dbReference>
<dbReference type="GO" id="GO:0003700">
    <property type="term" value="F:DNA-binding transcription factor activity"/>
    <property type="evidence" value="ECO:0007669"/>
    <property type="project" value="InterPro"/>
</dbReference>
<feature type="domain" description="HTH lysR-type" evidence="5">
    <location>
        <begin position="1"/>
        <end position="58"/>
    </location>
</feature>
<dbReference type="Gene3D" id="1.10.10.10">
    <property type="entry name" value="Winged helix-like DNA-binding domain superfamily/Winged helix DNA-binding domain"/>
    <property type="match status" value="1"/>
</dbReference>
<organism evidence="6 7">
    <name type="scientific">Neoroseomonas lacus</name>
    <dbReference type="NCBI Taxonomy" id="287609"/>
    <lineage>
        <taxon>Bacteria</taxon>
        <taxon>Pseudomonadati</taxon>
        <taxon>Pseudomonadota</taxon>
        <taxon>Alphaproteobacteria</taxon>
        <taxon>Acetobacterales</taxon>
        <taxon>Acetobacteraceae</taxon>
        <taxon>Neoroseomonas</taxon>
    </lineage>
</organism>
<evidence type="ECO:0000313" key="6">
    <source>
        <dbReference type="EMBL" id="GGJ28099.1"/>
    </source>
</evidence>
<evidence type="ECO:0000259" key="5">
    <source>
        <dbReference type="PROSITE" id="PS50931"/>
    </source>
</evidence>
<keyword evidence="2" id="KW-0805">Transcription regulation</keyword>
<dbReference type="InterPro" id="IPR036390">
    <property type="entry name" value="WH_DNA-bd_sf"/>
</dbReference>
<reference evidence="6" key="2">
    <citation type="submission" date="2020-09" db="EMBL/GenBank/DDBJ databases">
        <authorList>
            <person name="Sun Q."/>
            <person name="Zhou Y."/>
        </authorList>
    </citation>
    <scope>NUCLEOTIDE SEQUENCE</scope>
    <source>
        <strain evidence="6">CGMCC 1.3617</strain>
    </source>
</reference>
<comment type="caution">
    <text evidence="6">The sequence shown here is derived from an EMBL/GenBank/DDBJ whole genome shotgun (WGS) entry which is preliminary data.</text>
</comment>
<dbReference type="PANTHER" id="PTHR30427:SF1">
    <property type="entry name" value="TRANSCRIPTIONAL ACTIVATOR PROTEIN LYSR"/>
    <property type="match status" value="1"/>
</dbReference>
<dbReference type="Proteomes" id="UP000661507">
    <property type="component" value="Unassembled WGS sequence"/>
</dbReference>
<keyword evidence="7" id="KW-1185">Reference proteome</keyword>
<dbReference type="InterPro" id="IPR036388">
    <property type="entry name" value="WH-like_DNA-bd_sf"/>
</dbReference>
<gene>
    <name evidence="6" type="ORF">GCM10011320_39270</name>
</gene>
<proteinExistence type="inferred from homology"/>
<sequence length="303" mass="32298">MNARQLEIFHAVMRSGTVTGAAAFLGISQPAVSKAIHLAERRLGFRLLRPIKGRLYPTPEAERLLPDADRIIRDIAAFQRLTGEVKAGGAGLVRVAASSTSATALMPMAAARFRRTHPSVRISSHLLPARNVAEAVIAGEVDFGLALSPVQLPGLAVRSLGAPRMICIAPEGHALLDRAAVTPADLAHHPLISFGAETYFGQMLDQAFEAAGLKREIELQVTMSVVAASHVLQSGGVAVVDSFIRHLGLAGLGWRPFRPVLRLPVTLMTQAHHPLSRLSAALVETVEQVLEDDARALAEQGDA</sequence>
<dbReference type="Pfam" id="PF03466">
    <property type="entry name" value="LysR_substrate"/>
    <property type="match status" value="1"/>
</dbReference>
<dbReference type="SUPFAM" id="SSF46785">
    <property type="entry name" value="Winged helix' DNA-binding domain"/>
    <property type="match status" value="1"/>
</dbReference>
<dbReference type="RefSeq" id="WP_188969838.1">
    <property type="nucleotide sequence ID" value="NZ_BMKW01000010.1"/>
</dbReference>
<reference evidence="6" key="1">
    <citation type="journal article" date="2014" name="Int. J. Syst. Evol. Microbiol.">
        <title>Complete genome sequence of Corynebacterium casei LMG S-19264T (=DSM 44701T), isolated from a smear-ripened cheese.</title>
        <authorList>
            <consortium name="US DOE Joint Genome Institute (JGI-PGF)"/>
            <person name="Walter F."/>
            <person name="Albersmeier A."/>
            <person name="Kalinowski J."/>
            <person name="Ruckert C."/>
        </authorList>
    </citation>
    <scope>NUCLEOTIDE SEQUENCE</scope>
    <source>
        <strain evidence="6">CGMCC 1.3617</strain>
    </source>
</reference>
<protein>
    <submittedName>
        <fullName evidence="6">LysR family transcriptional regulator</fullName>
    </submittedName>
</protein>
<dbReference type="Pfam" id="PF00126">
    <property type="entry name" value="HTH_1"/>
    <property type="match status" value="1"/>
</dbReference>
<dbReference type="PANTHER" id="PTHR30427">
    <property type="entry name" value="TRANSCRIPTIONAL ACTIVATOR PROTEIN LYSR"/>
    <property type="match status" value="1"/>
</dbReference>
<dbReference type="GO" id="GO:0010628">
    <property type="term" value="P:positive regulation of gene expression"/>
    <property type="evidence" value="ECO:0007669"/>
    <property type="project" value="TreeGrafter"/>
</dbReference>
<dbReference type="InterPro" id="IPR000847">
    <property type="entry name" value="LysR_HTH_N"/>
</dbReference>
<dbReference type="SUPFAM" id="SSF53850">
    <property type="entry name" value="Periplasmic binding protein-like II"/>
    <property type="match status" value="1"/>
</dbReference>
<dbReference type="AlphaFoldDB" id="A0A917KSM7"/>
<evidence type="ECO:0000313" key="7">
    <source>
        <dbReference type="Proteomes" id="UP000661507"/>
    </source>
</evidence>
<comment type="similarity">
    <text evidence="1">Belongs to the LysR transcriptional regulatory family.</text>
</comment>
<dbReference type="PROSITE" id="PS50931">
    <property type="entry name" value="HTH_LYSR"/>
    <property type="match status" value="1"/>
</dbReference>
<keyword evidence="4" id="KW-0804">Transcription</keyword>
<evidence type="ECO:0000256" key="1">
    <source>
        <dbReference type="ARBA" id="ARBA00009437"/>
    </source>
</evidence>
<accession>A0A917KSM7</accession>
<dbReference type="InterPro" id="IPR005119">
    <property type="entry name" value="LysR_subst-bd"/>
</dbReference>
<evidence type="ECO:0000256" key="3">
    <source>
        <dbReference type="ARBA" id="ARBA00023125"/>
    </source>
</evidence>
<keyword evidence="3" id="KW-0238">DNA-binding</keyword>
<dbReference type="GO" id="GO:0043565">
    <property type="term" value="F:sequence-specific DNA binding"/>
    <property type="evidence" value="ECO:0007669"/>
    <property type="project" value="TreeGrafter"/>
</dbReference>
<dbReference type="Gene3D" id="3.40.190.290">
    <property type="match status" value="1"/>
</dbReference>